<dbReference type="InterPro" id="IPR050204">
    <property type="entry name" value="AraC_XylS_family_regulators"/>
</dbReference>
<proteinExistence type="predicted"/>
<comment type="caution">
    <text evidence="5">The sequence shown here is derived from an EMBL/GenBank/DDBJ whole genome shotgun (WGS) entry which is preliminary data.</text>
</comment>
<dbReference type="PROSITE" id="PS01124">
    <property type="entry name" value="HTH_ARAC_FAMILY_2"/>
    <property type="match status" value="1"/>
</dbReference>
<protein>
    <submittedName>
        <fullName evidence="5">AraC-like DNA-binding protein</fullName>
    </submittedName>
</protein>
<evidence type="ECO:0000313" key="5">
    <source>
        <dbReference type="EMBL" id="MBB5806268.1"/>
    </source>
</evidence>
<keyword evidence="6" id="KW-1185">Reference proteome</keyword>
<dbReference type="GO" id="GO:0043565">
    <property type="term" value="F:sequence-specific DNA binding"/>
    <property type="evidence" value="ECO:0007669"/>
    <property type="project" value="InterPro"/>
</dbReference>
<dbReference type="PANTHER" id="PTHR46796">
    <property type="entry name" value="HTH-TYPE TRANSCRIPTIONAL ACTIVATOR RHAS-RELATED"/>
    <property type="match status" value="1"/>
</dbReference>
<evidence type="ECO:0000313" key="6">
    <source>
        <dbReference type="Proteomes" id="UP000552097"/>
    </source>
</evidence>
<evidence type="ECO:0000256" key="1">
    <source>
        <dbReference type="ARBA" id="ARBA00023015"/>
    </source>
</evidence>
<keyword evidence="2 5" id="KW-0238">DNA-binding</keyword>
<sequence length="261" mass="29717">MTRDVRELAWRRHQRHEFLQPSPDLAGLVARYWVVEWRYDRPYRQLILPYPNVHLTFHDGVAPPEVHGVSSGHVFKDIDGEGRVFGVAFHPGVFRPFLGAPVQSITDRSVPATTVFDRVPDQADVLGVEDMLRRNLPEPEPKARQAADIVNLIIADPLMTRVDALADEVGTSVRQLQRLFAEHVGVGPKWVIRRYRLHEVTQRMEAGGRIDWAALAADLGYADQPHFVRDFTTMFGETPTRYAERYEPLTAERSEGAARHP</sequence>
<dbReference type="SUPFAM" id="SSF46689">
    <property type="entry name" value="Homeodomain-like"/>
    <property type="match status" value="1"/>
</dbReference>
<dbReference type="RefSeq" id="WP_184925639.1">
    <property type="nucleotide sequence ID" value="NZ_JACHMO010000001.1"/>
</dbReference>
<keyword evidence="3" id="KW-0804">Transcription</keyword>
<evidence type="ECO:0000256" key="3">
    <source>
        <dbReference type="ARBA" id="ARBA00023163"/>
    </source>
</evidence>
<dbReference type="SMART" id="SM00342">
    <property type="entry name" value="HTH_ARAC"/>
    <property type="match status" value="1"/>
</dbReference>
<dbReference type="Pfam" id="PF20240">
    <property type="entry name" value="DUF6597"/>
    <property type="match status" value="1"/>
</dbReference>
<organism evidence="5 6">
    <name type="scientific">Saccharothrix ecbatanensis</name>
    <dbReference type="NCBI Taxonomy" id="1105145"/>
    <lineage>
        <taxon>Bacteria</taxon>
        <taxon>Bacillati</taxon>
        <taxon>Actinomycetota</taxon>
        <taxon>Actinomycetes</taxon>
        <taxon>Pseudonocardiales</taxon>
        <taxon>Pseudonocardiaceae</taxon>
        <taxon>Saccharothrix</taxon>
    </lineage>
</organism>
<dbReference type="GO" id="GO:0003700">
    <property type="term" value="F:DNA-binding transcription factor activity"/>
    <property type="evidence" value="ECO:0007669"/>
    <property type="project" value="InterPro"/>
</dbReference>
<dbReference type="Proteomes" id="UP000552097">
    <property type="component" value="Unassembled WGS sequence"/>
</dbReference>
<dbReference type="AlphaFoldDB" id="A0A7W9HPV8"/>
<evidence type="ECO:0000256" key="2">
    <source>
        <dbReference type="ARBA" id="ARBA00023125"/>
    </source>
</evidence>
<evidence type="ECO:0000259" key="4">
    <source>
        <dbReference type="PROSITE" id="PS01124"/>
    </source>
</evidence>
<keyword evidence="1" id="KW-0805">Transcription regulation</keyword>
<reference evidence="5 6" key="1">
    <citation type="submission" date="2020-08" db="EMBL/GenBank/DDBJ databases">
        <title>Sequencing the genomes of 1000 actinobacteria strains.</title>
        <authorList>
            <person name="Klenk H.-P."/>
        </authorList>
    </citation>
    <scope>NUCLEOTIDE SEQUENCE [LARGE SCALE GENOMIC DNA]</scope>
    <source>
        <strain evidence="5 6">DSM 45486</strain>
    </source>
</reference>
<name>A0A7W9HPV8_9PSEU</name>
<dbReference type="Gene3D" id="1.10.10.60">
    <property type="entry name" value="Homeodomain-like"/>
    <property type="match status" value="1"/>
</dbReference>
<dbReference type="InterPro" id="IPR046532">
    <property type="entry name" value="DUF6597"/>
</dbReference>
<dbReference type="InterPro" id="IPR009057">
    <property type="entry name" value="Homeodomain-like_sf"/>
</dbReference>
<dbReference type="Pfam" id="PF12833">
    <property type="entry name" value="HTH_18"/>
    <property type="match status" value="1"/>
</dbReference>
<dbReference type="EMBL" id="JACHMO010000001">
    <property type="protein sequence ID" value="MBB5806268.1"/>
    <property type="molecule type" value="Genomic_DNA"/>
</dbReference>
<feature type="domain" description="HTH araC/xylS-type" evidence="4">
    <location>
        <begin position="144"/>
        <end position="245"/>
    </location>
</feature>
<dbReference type="InterPro" id="IPR018060">
    <property type="entry name" value="HTH_AraC"/>
</dbReference>
<gene>
    <name evidence="5" type="ORF">F4560_006036</name>
</gene>
<accession>A0A7W9HPV8</accession>